<organism evidence="3 4">
    <name type="scientific">Butyricimonas hominis</name>
    <dbReference type="NCBI Taxonomy" id="2763032"/>
    <lineage>
        <taxon>Bacteria</taxon>
        <taxon>Pseudomonadati</taxon>
        <taxon>Bacteroidota</taxon>
        <taxon>Bacteroidia</taxon>
        <taxon>Bacteroidales</taxon>
        <taxon>Odoribacteraceae</taxon>
        <taxon>Butyricimonas</taxon>
    </lineage>
</organism>
<accession>A0ABR7CXU5</accession>
<evidence type="ECO:0000259" key="2">
    <source>
        <dbReference type="Pfam" id="PF01370"/>
    </source>
</evidence>
<keyword evidence="4" id="KW-1185">Reference proteome</keyword>
<feature type="domain" description="NAD-dependent epimerase/dehydratase" evidence="2">
    <location>
        <begin position="5"/>
        <end position="174"/>
    </location>
</feature>
<dbReference type="RefSeq" id="WP_186975253.1">
    <property type="nucleotide sequence ID" value="NZ_JACOOH010000002.1"/>
</dbReference>
<proteinExistence type="inferred from homology"/>
<gene>
    <name evidence="3" type="ORF">H8S64_05250</name>
</gene>
<dbReference type="InterPro" id="IPR001509">
    <property type="entry name" value="Epimerase_deHydtase"/>
</dbReference>
<dbReference type="Pfam" id="PF01370">
    <property type="entry name" value="Epimerase"/>
    <property type="match status" value="1"/>
</dbReference>
<dbReference type="Proteomes" id="UP000646484">
    <property type="component" value="Unassembled WGS sequence"/>
</dbReference>
<comment type="similarity">
    <text evidence="1">Belongs to the NAD(P)-dependent epimerase/dehydratase family.</text>
</comment>
<dbReference type="PANTHER" id="PTHR43000">
    <property type="entry name" value="DTDP-D-GLUCOSE 4,6-DEHYDRATASE-RELATED"/>
    <property type="match status" value="1"/>
</dbReference>
<dbReference type="Gene3D" id="3.40.50.720">
    <property type="entry name" value="NAD(P)-binding Rossmann-like Domain"/>
    <property type="match status" value="1"/>
</dbReference>
<reference evidence="3 4" key="1">
    <citation type="submission" date="2020-08" db="EMBL/GenBank/DDBJ databases">
        <title>Genome public.</title>
        <authorList>
            <person name="Liu C."/>
            <person name="Sun Q."/>
        </authorList>
    </citation>
    <scope>NUCLEOTIDE SEQUENCE [LARGE SCALE GENOMIC DNA]</scope>
    <source>
        <strain evidence="3 4">NSJ-56</strain>
    </source>
</reference>
<comment type="caution">
    <text evidence="3">The sequence shown here is derived from an EMBL/GenBank/DDBJ whole genome shotgun (WGS) entry which is preliminary data.</text>
</comment>
<dbReference type="SUPFAM" id="SSF51735">
    <property type="entry name" value="NAD(P)-binding Rossmann-fold domains"/>
    <property type="match status" value="1"/>
</dbReference>
<name>A0ABR7CXU5_9BACT</name>
<dbReference type="EMBL" id="JACOOH010000002">
    <property type="protein sequence ID" value="MBC5620498.1"/>
    <property type="molecule type" value="Genomic_DNA"/>
</dbReference>
<protein>
    <submittedName>
        <fullName evidence="3">NAD-dependent epimerase/dehydratase family protein</fullName>
    </submittedName>
</protein>
<evidence type="ECO:0000313" key="3">
    <source>
        <dbReference type="EMBL" id="MBC5620498.1"/>
    </source>
</evidence>
<dbReference type="PROSITE" id="PS51257">
    <property type="entry name" value="PROKAR_LIPOPROTEIN"/>
    <property type="match status" value="1"/>
</dbReference>
<evidence type="ECO:0000256" key="1">
    <source>
        <dbReference type="ARBA" id="ARBA00007637"/>
    </source>
</evidence>
<evidence type="ECO:0000313" key="4">
    <source>
        <dbReference type="Proteomes" id="UP000646484"/>
    </source>
</evidence>
<sequence length="317" mass="35791">MGKRILITGAAGNLGSLLACRLKEEDVCLHLLTHRKDVPSVLKEKENITVFKADLGEPGTLTEALQGVDVVVHFAGVLFRHNPEKFLSTTNTRYFNNLLDVAVVQGVKRVILISFPHVEGETTPEHPAAGRLDGTPVSVHAITRLEEEKLLFDYGRKNGIEAVSLRVGMVYGRGILMVDAARWFSRYALLGVWQKPTWIHLISTEDFLEATRAACMKEGIEGIYHIGDDGVQTLQEFLDEAAKHWHTVKPWRMPLWMINTAARFFELCSRLFGVRSPLTVDFIRIGQVSYYGDTSRMKEELLPRLKYRDFREGIGTL</sequence>
<dbReference type="InterPro" id="IPR036291">
    <property type="entry name" value="NAD(P)-bd_dom_sf"/>
</dbReference>